<evidence type="ECO:0000259" key="2">
    <source>
        <dbReference type="Pfam" id="PF26604"/>
    </source>
</evidence>
<keyword evidence="1" id="KW-1133">Transmembrane helix</keyword>
<evidence type="ECO:0000313" key="4">
    <source>
        <dbReference type="Proteomes" id="UP000199673"/>
    </source>
</evidence>
<proteinExistence type="predicted"/>
<dbReference type="STRING" id="305507.SAMN04489724_0413"/>
<organism evidence="3 4">
    <name type="scientific">Algoriphagus locisalis</name>
    <dbReference type="NCBI Taxonomy" id="305507"/>
    <lineage>
        <taxon>Bacteria</taxon>
        <taxon>Pseudomonadati</taxon>
        <taxon>Bacteroidota</taxon>
        <taxon>Cytophagia</taxon>
        <taxon>Cytophagales</taxon>
        <taxon>Cyclobacteriaceae</taxon>
        <taxon>Algoriphagus</taxon>
    </lineage>
</organism>
<keyword evidence="1" id="KW-0812">Transmembrane</keyword>
<sequence length="83" mass="9618">MIFQLIGWIGAFFFILSYFLLSKGIWKQEEVKYHVFNLLGAVCLMINAMHFSDHANLAVNGVWACIALMALYKCWTSYFRSKS</sequence>
<dbReference type="OrthoDB" id="826808at2"/>
<reference evidence="4" key="1">
    <citation type="submission" date="2016-10" db="EMBL/GenBank/DDBJ databases">
        <authorList>
            <person name="Varghese N."/>
            <person name="Submissions S."/>
        </authorList>
    </citation>
    <scope>NUCLEOTIDE SEQUENCE [LARGE SCALE GENOMIC DNA]</scope>
    <source>
        <strain evidence="4">DSM 23445</strain>
    </source>
</reference>
<dbReference type="Proteomes" id="UP000199673">
    <property type="component" value="Unassembled WGS sequence"/>
</dbReference>
<keyword evidence="4" id="KW-1185">Reference proteome</keyword>
<evidence type="ECO:0000256" key="1">
    <source>
        <dbReference type="SAM" id="Phobius"/>
    </source>
</evidence>
<dbReference type="EMBL" id="FPBF01000001">
    <property type="protein sequence ID" value="SFT36281.1"/>
    <property type="molecule type" value="Genomic_DNA"/>
</dbReference>
<dbReference type="NCBIfam" id="NF047864">
    <property type="entry name" value="CBU_0592_membra"/>
    <property type="match status" value="1"/>
</dbReference>
<dbReference type="AlphaFoldDB" id="A0A1I6XDU7"/>
<dbReference type="InterPro" id="IPR058058">
    <property type="entry name" value="CBU_0592-like"/>
</dbReference>
<gene>
    <name evidence="3" type="ORF">SAMN04489724_0413</name>
</gene>
<evidence type="ECO:0000313" key="3">
    <source>
        <dbReference type="EMBL" id="SFT36281.1"/>
    </source>
</evidence>
<feature type="transmembrane region" description="Helical" evidence="1">
    <location>
        <begin position="6"/>
        <end position="26"/>
    </location>
</feature>
<accession>A0A1I6XDU7</accession>
<name>A0A1I6XDU7_9BACT</name>
<dbReference type="RefSeq" id="WP_091691043.1">
    <property type="nucleotide sequence ID" value="NZ_FPBF01000001.1"/>
</dbReference>
<feature type="transmembrane region" description="Helical" evidence="1">
    <location>
        <begin position="57"/>
        <end position="75"/>
    </location>
</feature>
<protein>
    <recommendedName>
        <fullName evidence="2">CBU-0592-like domain-containing protein</fullName>
    </recommendedName>
</protein>
<feature type="domain" description="CBU-0592-like" evidence="2">
    <location>
        <begin position="3"/>
        <end position="76"/>
    </location>
</feature>
<keyword evidence="1" id="KW-0472">Membrane</keyword>
<feature type="transmembrane region" description="Helical" evidence="1">
    <location>
        <begin position="33"/>
        <end position="51"/>
    </location>
</feature>
<dbReference type="Pfam" id="PF26604">
    <property type="entry name" value="CBU_0592"/>
    <property type="match status" value="1"/>
</dbReference>